<keyword evidence="4" id="KW-0520">NAD</keyword>
<dbReference type="Pfam" id="PF25137">
    <property type="entry name" value="ADH_Fe_C"/>
    <property type="match status" value="1"/>
</dbReference>
<keyword evidence="3" id="KW-0560">Oxidoreductase</keyword>
<dbReference type="EMBL" id="VHSG01000012">
    <property type="protein sequence ID" value="TQV78764.1"/>
    <property type="molecule type" value="Genomic_DNA"/>
</dbReference>
<sequence length="388" mass="39900">MTIVTWNYPTSIAFGPGAIAQLPQTCADLGMRRPLVVTDSGLKTAPFIARVLQDCRAAGLAAELFAGVQGNPVDENVAAALAAYKGQSCDGVVSVGGGSALDVGKTLALIAGQTASLWELGGAEDDWSGIDGDSIAPQIAVPTTAGTGSEVGRAAVITDTAARVKKIIFHPQMLPPRVIADPELTLGLPPHLTAATGMDALVHSFEAYCATGFHPMADGIALEAMRLVAASLPRAFADGGDLEARTQMLAAATMGATAFQKDLGAVHALAHAIGALFNVHHGLTNAILLPYVMLANRAAIEDKMVPLARVLNLPATGISSFEAVFEWVLALRGSLAIPHTLDEIQVAAGRADDIGSLAATDPCAAGNPIGFDAGHYAEIFTRAVEGQL</sequence>
<name>A0A545TNH1_9GAMM</name>
<evidence type="ECO:0000313" key="7">
    <source>
        <dbReference type="EMBL" id="TQV78764.1"/>
    </source>
</evidence>
<evidence type="ECO:0000259" key="5">
    <source>
        <dbReference type="Pfam" id="PF00465"/>
    </source>
</evidence>
<dbReference type="FunFam" id="1.20.1090.10:FF:000001">
    <property type="entry name" value="Aldehyde-alcohol dehydrogenase"/>
    <property type="match status" value="1"/>
</dbReference>
<dbReference type="Gene3D" id="3.40.50.1970">
    <property type="match status" value="1"/>
</dbReference>
<dbReference type="FunFam" id="3.40.50.1970:FF:000003">
    <property type="entry name" value="Alcohol dehydrogenase, iron-containing"/>
    <property type="match status" value="1"/>
</dbReference>
<dbReference type="GO" id="GO:0004022">
    <property type="term" value="F:alcohol dehydrogenase (NAD+) activity"/>
    <property type="evidence" value="ECO:0007669"/>
    <property type="project" value="TreeGrafter"/>
</dbReference>
<dbReference type="PROSITE" id="PS00913">
    <property type="entry name" value="ADH_IRON_1"/>
    <property type="match status" value="1"/>
</dbReference>
<dbReference type="RefSeq" id="WP_142904599.1">
    <property type="nucleotide sequence ID" value="NZ_ML660093.1"/>
</dbReference>
<dbReference type="OrthoDB" id="9815791at2"/>
<evidence type="ECO:0000256" key="1">
    <source>
        <dbReference type="ARBA" id="ARBA00001962"/>
    </source>
</evidence>
<keyword evidence="8" id="KW-1185">Reference proteome</keyword>
<dbReference type="AlphaFoldDB" id="A0A545TNH1"/>
<dbReference type="GO" id="GO:0046872">
    <property type="term" value="F:metal ion binding"/>
    <property type="evidence" value="ECO:0007669"/>
    <property type="project" value="InterPro"/>
</dbReference>
<dbReference type="InterPro" id="IPR018211">
    <property type="entry name" value="ADH_Fe_CS"/>
</dbReference>
<evidence type="ECO:0000256" key="3">
    <source>
        <dbReference type="ARBA" id="ARBA00023002"/>
    </source>
</evidence>
<dbReference type="Pfam" id="PF00465">
    <property type="entry name" value="Fe-ADH"/>
    <property type="match status" value="1"/>
</dbReference>
<dbReference type="InterPro" id="IPR056798">
    <property type="entry name" value="ADH_Fe_C"/>
</dbReference>
<reference evidence="7 8" key="1">
    <citation type="submission" date="2019-06" db="EMBL/GenBank/DDBJ databases">
        <title>Whole genome sequence for Cellvibrionaceae sp. R142.</title>
        <authorList>
            <person name="Wang G."/>
        </authorList>
    </citation>
    <scope>NUCLEOTIDE SEQUENCE [LARGE SCALE GENOMIC DNA]</scope>
    <source>
        <strain evidence="7 8">R142</strain>
    </source>
</reference>
<comment type="caution">
    <text evidence="7">The sequence shown here is derived from an EMBL/GenBank/DDBJ whole genome shotgun (WGS) entry which is preliminary data.</text>
</comment>
<feature type="domain" description="Fe-containing alcohol dehydrogenase-like C-terminal" evidence="6">
    <location>
        <begin position="193"/>
        <end position="383"/>
    </location>
</feature>
<evidence type="ECO:0000259" key="6">
    <source>
        <dbReference type="Pfam" id="PF25137"/>
    </source>
</evidence>
<dbReference type="InterPro" id="IPR001670">
    <property type="entry name" value="ADH_Fe/GldA"/>
</dbReference>
<evidence type="ECO:0000313" key="8">
    <source>
        <dbReference type="Proteomes" id="UP000319732"/>
    </source>
</evidence>
<comment type="similarity">
    <text evidence="2">Belongs to the iron-containing alcohol dehydrogenase family.</text>
</comment>
<accession>A0A545TNH1</accession>
<dbReference type="PANTHER" id="PTHR11496">
    <property type="entry name" value="ALCOHOL DEHYDROGENASE"/>
    <property type="match status" value="1"/>
</dbReference>
<dbReference type="Gene3D" id="1.20.1090.10">
    <property type="entry name" value="Dehydroquinate synthase-like - alpha domain"/>
    <property type="match status" value="1"/>
</dbReference>
<dbReference type="SUPFAM" id="SSF56796">
    <property type="entry name" value="Dehydroquinate synthase-like"/>
    <property type="match status" value="1"/>
</dbReference>
<gene>
    <name evidence="7" type="ORF">FKG94_12135</name>
</gene>
<dbReference type="InterPro" id="IPR039697">
    <property type="entry name" value="Alcohol_dehydrogenase_Fe"/>
</dbReference>
<proteinExistence type="inferred from homology"/>
<feature type="domain" description="Alcohol dehydrogenase iron-type/glycerol dehydrogenase GldA" evidence="5">
    <location>
        <begin position="9"/>
        <end position="182"/>
    </location>
</feature>
<dbReference type="Proteomes" id="UP000319732">
    <property type="component" value="Unassembled WGS sequence"/>
</dbReference>
<organism evidence="7 8">
    <name type="scientific">Exilibacterium tricleocarpae</name>
    <dbReference type="NCBI Taxonomy" id="2591008"/>
    <lineage>
        <taxon>Bacteria</taxon>
        <taxon>Pseudomonadati</taxon>
        <taxon>Pseudomonadota</taxon>
        <taxon>Gammaproteobacteria</taxon>
        <taxon>Cellvibrionales</taxon>
        <taxon>Cellvibrionaceae</taxon>
        <taxon>Exilibacterium</taxon>
    </lineage>
</organism>
<dbReference type="CDD" id="cd14861">
    <property type="entry name" value="Fe-ADH-like"/>
    <property type="match status" value="1"/>
</dbReference>
<evidence type="ECO:0000256" key="2">
    <source>
        <dbReference type="ARBA" id="ARBA00007358"/>
    </source>
</evidence>
<evidence type="ECO:0000256" key="4">
    <source>
        <dbReference type="ARBA" id="ARBA00023027"/>
    </source>
</evidence>
<dbReference type="PANTHER" id="PTHR11496:SF102">
    <property type="entry name" value="ALCOHOL DEHYDROGENASE 4"/>
    <property type="match status" value="1"/>
</dbReference>
<dbReference type="PROSITE" id="PS00060">
    <property type="entry name" value="ADH_IRON_2"/>
    <property type="match status" value="1"/>
</dbReference>
<comment type="cofactor">
    <cofactor evidence="1">
        <name>Fe cation</name>
        <dbReference type="ChEBI" id="CHEBI:24875"/>
    </cofactor>
</comment>
<protein>
    <submittedName>
        <fullName evidence="7">Iron-containing alcohol dehydrogenase</fullName>
    </submittedName>
</protein>